<gene>
    <name evidence="10" type="primary">LOC103340284</name>
</gene>
<evidence type="ECO:0000256" key="1">
    <source>
        <dbReference type="ARBA" id="ARBA00001946"/>
    </source>
</evidence>
<dbReference type="Pfam" id="PF14363">
    <property type="entry name" value="AAA_assoc"/>
    <property type="match status" value="2"/>
</dbReference>
<evidence type="ECO:0000256" key="5">
    <source>
        <dbReference type="ARBA" id="ARBA00049360"/>
    </source>
</evidence>
<evidence type="ECO:0000313" key="10">
    <source>
        <dbReference type="RefSeq" id="XP_016651553.1"/>
    </source>
</evidence>
<feature type="signal peptide" evidence="7">
    <location>
        <begin position="1"/>
        <end position="17"/>
    </location>
</feature>
<comment type="cofactor">
    <cofactor evidence="1">
        <name>Mg(2+)</name>
        <dbReference type="ChEBI" id="CHEBI:18420"/>
    </cofactor>
</comment>
<dbReference type="Gene3D" id="3.40.50.300">
    <property type="entry name" value="P-loop containing nucleotide triphosphate hydrolases"/>
    <property type="match status" value="2"/>
</dbReference>
<keyword evidence="7" id="KW-0732">Signal</keyword>
<evidence type="ECO:0000256" key="3">
    <source>
        <dbReference type="ARBA" id="ARBA00022801"/>
    </source>
</evidence>
<comment type="similarity">
    <text evidence="2">Belongs to the AAA ATPase family. BCS1 subfamily.</text>
</comment>
<reference evidence="10" key="2">
    <citation type="submission" date="2025-08" db="UniProtKB">
        <authorList>
            <consortium name="RefSeq"/>
        </authorList>
    </citation>
    <scope>IDENTIFICATION</scope>
</reference>
<proteinExistence type="inferred from homology"/>
<dbReference type="PANTHER" id="PTHR23070">
    <property type="entry name" value="BCS1 AAA-TYPE ATPASE"/>
    <property type="match status" value="1"/>
</dbReference>
<dbReference type="InterPro" id="IPR058017">
    <property type="entry name" value="At3g28540-like_C"/>
</dbReference>
<feature type="compositionally biased region" description="Low complexity" evidence="6">
    <location>
        <begin position="420"/>
        <end position="437"/>
    </location>
</feature>
<dbReference type="Pfam" id="PF00004">
    <property type="entry name" value="AAA"/>
    <property type="match status" value="2"/>
</dbReference>
<feature type="domain" description="AAA+ ATPase" evidence="8">
    <location>
        <begin position="203"/>
        <end position="333"/>
    </location>
</feature>
<dbReference type="SUPFAM" id="SSF52540">
    <property type="entry name" value="P-loop containing nucleoside triphosphate hydrolases"/>
    <property type="match status" value="2"/>
</dbReference>
<protein>
    <submittedName>
        <fullName evidence="10">Uncharacterized protein LOC103340284</fullName>
    </submittedName>
</protein>
<dbReference type="Proteomes" id="UP000694861">
    <property type="component" value="Linkage group LG8"/>
</dbReference>
<accession>A0ABM1LVX6</accession>
<comment type="catalytic activity">
    <reaction evidence="5">
        <text>ATP + H2O = ADP + phosphate + H(+)</text>
        <dbReference type="Rhea" id="RHEA:13065"/>
        <dbReference type="ChEBI" id="CHEBI:15377"/>
        <dbReference type="ChEBI" id="CHEBI:15378"/>
        <dbReference type="ChEBI" id="CHEBI:30616"/>
        <dbReference type="ChEBI" id="CHEBI:43474"/>
        <dbReference type="ChEBI" id="CHEBI:456216"/>
    </reaction>
</comment>
<keyword evidence="9" id="KW-1185">Reference proteome</keyword>
<dbReference type="InterPro" id="IPR050747">
    <property type="entry name" value="Mitochondrial_chaperone_BCS1"/>
</dbReference>
<feature type="compositionally biased region" description="Acidic residues" evidence="6">
    <location>
        <begin position="866"/>
        <end position="876"/>
    </location>
</feature>
<feature type="chain" id="PRO_5045237693" evidence="7">
    <location>
        <begin position="18"/>
        <end position="876"/>
    </location>
</feature>
<evidence type="ECO:0000256" key="4">
    <source>
        <dbReference type="ARBA" id="ARBA00022842"/>
    </source>
</evidence>
<dbReference type="InterPro" id="IPR027417">
    <property type="entry name" value="P-loop_NTPase"/>
</dbReference>
<feature type="compositionally biased region" description="Basic and acidic residues" evidence="6">
    <location>
        <begin position="850"/>
        <end position="863"/>
    </location>
</feature>
<name>A0ABM1LVX6_PRUMU</name>
<evidence type="ECO:0000259" key="8">
    <source>
        <dbReference type="SMART" id="SM00382"/>
    </source>
</evidence>
<feature type="region of interest" description="Disordered" evidence="6">
    <location>
        <begin position="843"/>
        <end position="876"/>
    </location>
</feature>
<dbReference type="CDD" id="cd19510">
    <property type="entry name" value="RecA-like_BCS1"/>
    <property type="match status" value="2"/>
</dbReference>
<reference evidence="9" key="1">
    <citation type="journal article" date="2012" name="Nat. Commun.">
        <title>The genome of Prunus mume.</title>
        <authorList>
            <person name="Zhang Q."/>
            <person name="Chen W."/>
            <person name="Sun L."/>
            <person name="Zhao F."/>
            <person name="Huang B."/>
            <person name="Yang W."/>
            <person name="Tao Y."/>
            <person name="Wang J."/>
            <person name="Yuan Z."/>
            <person name="Fan G."/>
            <person name="Xing Z."/>
            <person name="Han C."/>
            <person name="Pan H."/>
            <person name="Zhong X."/>
            <person name="Shi W."/>
            <person name="Liang X."/>
            <person name="Du D."/>
            <person name="Sun F."/>
            <person name="Xu Z."/>
            <person name="Hao R."/>
            <person name="Lv T."/>
            <person name="Lv Y."/>
            <person name="Zheng Z."/>
            <person name="Sun M."/>
            <person name="Luo L."/>
            <person name="Cai M."/>
            <person name="Gao Y."/>
            <person name="Wang J."/>
            <person name="Yin Y."/>
            <person name="Xu X."/>
            <person name="Cheng T."/>
            <person name="Wang J."/>
        </authorList>
    </citation>
    <scope>NUCLEOTIDE SEQUENCE [LARGE SCALE GENOMIC DNA]</scope>
</reference>
<organism evidence="9 10">
    <name type="scientific">Prunus mume</name>
    <name type="common">Japanese apricot</name>
    <name type="synonym">Armeniaca mume</name>
    <dbReference type="NCBI Taxonomy" id="102107"/>
    <lineage>
        <taxon>Eukaryota</taxon>
        <taxon>Viridiplantae</taxon>
        <taxon>Streptophyta</taxon>
        <taxon>Embryophyta</taxon>
        <taxon>Tracheophyta</taxon>
        <taxon>Spermatophyta</taxon>
        <taxon>Magnoliopsida</taxon>
        <taxon>eudicotyledons</taxon>
        <taxon>Gunneridae</taxon>
        <taxon>Pentapetalae</taxon>
        <taxon>rosids</taxon>
        <taxon>fabids</taxon>
        <taxon>Rosales</taxon>
        <taxon>Rosaceae</taxon>
        <taxon>Amygdaloideae</taxon>
        <taxon>Amygdaleae</taxon>
        <taxon>Prunus</taxon>
    </lineage>
</organism>
<feature type="region of interest" description="Disordered" evidence="6">
    <location>
        <begin position="410"/>
        <end position="437"/>
    </location>
</feature>
<evidence type="ECO:0000256" key="7">
    <source>
        <dbReference type="SAM" id="SignalP"/>
    </source>
</evidence>
<dbReference type="InterPro" id="IPR003959">
    <property type="entry name" value="ATPase_AAA_core"/>
</dbReference>
<keyword evidence="4" id="KW-0460">Magnesium</keyword>
<keyword evidence="3" id="KW-0378">Hydrolase</keyword>
<dbReference type="GeneID" id="103340284"/>
<feature type="domain" description="AAA+ ATPase" evidence="8">
    <location>
        <begin position="650"/>
        <end position="774"/>
    </location>
</feature>
<dbReference type="RefSeq" id="XP_016651553.1">
    <property type="nucleotide sequence ID" value="XM_016796067.1"/>
</dbReference>
<evidence type="ECO:0000256" key="6">
    <source>
        <dbReference type="SAM" id="MobiDB-lite"/>
    </source>
</evidence>
<evidence type="ECO:0000256" key="2">
    <source>
        <dbReference type="ARBA" id="ARBA00007448"/>
    </source>
</evidence>
<evidence type="ECO:0000313" key="9">
    <source>
        <dbReference type="Proteomes" id="UP000694861"/>
    </source>
</evidence>
<dbReference type="InterPro" id="IPR025753">
    <property type="entry name" value="AAA_N_dom"/>
</dbReference>
<dbReference type="Pfam" id="PF25568">
    <property type="entry name" value="AAA_lid_At3g28540"/>
    <property type="match status" value="2"/>
</dbReference>
<dbReference type="SMART" id="SM00382">
    <property type="entry name" value="AAA"/>
    <property type="match status" value="2"/>
</dbReference>
<sequence>MIFIVEQLMLFISTALSYLSTLFSPHPRQCHDLTLIIHQTNAPPNQVYEAAQLYLPTIDLINPSTRTIQVSKTPRQETVKLAINSGEQIADTFEDINLNWLYVVQTFPSGQVTRHFELNFHKKHKDKVLTSYLRHVVTRAEAIKKEEKMLKLRSVNSPSRVDLEHPATFETIAMEPDQKTKIVKDLDRFVRRREFYKKVGKAWKRGYLLYGPPGTGKSSLIAAMANHLKFDVYELELDGICSDSQLKRVLLSTKNRSILVIEDIDCTVRDMQNRKSEQPTFTLSGLLNFMDGLWSSCGDERIIVFTTNHKDRLEPALLRPGRMDVHIHMSYCTPHAFKVLASNYLGIQDLNHHGLYGEIAGLLESTEVTPAEVCEQLLKRDDDVDDDDADAALAGLVNFLKLKKLEETNNIDKPETQEGSQYPPTRTSPSSSSSSQPLPCLPCIYPSAMNFIVEQLMLFISTALNYLATLFFPRHYHHDLTFIIRQNNTPPNQVYDAAELYLPSIELINPSTRTISVSKTQRQEAVKLAMESGEQVADAFEGINLKWHYVVKNLPNCCIERRFELTFQKEHKDKVMTSYLAYVVRRAEAIKQDSKIINLSNVYSNNEVEFEHPGTFETIAMEPSLKQKIIKDLERFVSRREFYKKVGKAWKRGYLLYGPPGTGKSSLIAAMANYLKFDVFELELDSIDSDSELKSALLYTTNRSILVIEDIDCSVNDEERRYTLSGLLNFMDGLWSSCGDERIIVFTTNHKDRLEPALLRPGRMDVHIHMSYCTPHAFKVLASNYLGVEDLDRHPLYGEIAGLLESTEVAPAEVCEELLERDDDVDAALEGVVKFLKLKKLEGDNNNNIDKPELQEGKRKDMDVNVNDDDSESSST</sequence>
<dbReference type="Gene3D" id="6.10.280.40">
    <property type="match status" value="2"/>
</dbReference>
<dbReference type="InterPro" id="IPR003593">
    <property type="entry name" value="AAA+_ATPase"/>
</dbReference>